<keyword evidence="2" id="KW-1185">Reference proteome</keyword>
<dbReference type="Pfam" id="PF05120">
    <property type="entry name" value="GvpG"/>
    <property type="match status" value="1"/>
</dbReference>
<comment type="caution">
    <text evidence="1">The sequence shown here is derived from an EMBL/GenBank/DDBJ whole genome shotgun (WGS) entry which is preliminary data.</text>
</comment>
<gene>
    <name evidence="1" type="ORF">LK09_14350</name>
</gene>
<proteinExistence type="predicted"/>
<evidence type="ECO:0000313" key="1">
    <source>
        <dbReference type="EMBL" id="KHK96532.1"/>
    </source>
</evidence>
<dbReference type="OrthoDB" id="3541554at2"/>
<dbReference type="InterPro" id="IPR007804">
    <property type="entry name" value="GvpG"/>
</dbReference>
<name>A0A0B2A4K2_9MICO</name>
<dbReference type="EMBL" id="JTDK01000014">
    <property type="protein sequence ID" value="KHK96532.1"/>
    <property type="molecule type" value="Genomic_DNA"/>
</dbReference>
<dbReference type="AlphaFoldDB" id="A0A0B2A4K2"/>
<protein>
    <submittedName>
        <fullName evidence="1">Gas vesicle protein</fullName>
    </submittedName>
</protein>
<reference evidence="1 2" key="1">
    <citation type="submission" date="2014-11" db="EMBL/GenBank/DDBJ databases">
        <title>Genome sequence of Microbacterium mangrovi MUSC 115(T).</title>
        <authorList>
            <person name="Lee L.-H."/>
        </authorList>
    </citation>
    <scope>NUCLEOTIDE SEQUENCE [LARGE SCALE GENOMIC DNA]</scope>
    <source>
        <strain evidence="1 2">MUSC 115</strain>
    </source>
</reference>
<dbReference type="Proteomes" id="UP000031030">
    <property type="component" value="Unassembled WGS sequence"/>
</dbReference>
<evidence type="ECO:0000313" key="2">
    <source>
        <dbReference type="Proteomes" id="UP000031030"/>
    </source>
</evidence>
<organism evidence="1 2">
    <name type="scientific">Microbacterium mangrovi</name>
    <dbReference type="NCBI Taxonomy" id="1348253"/>
    <lineage>
        <taxon>Bacteria</taxon>
        <taxon>Bacillati</taxon>
        <taxon>Actinomycetota</taxon>
        <taxon>Actinomycetes</taxon>
        <taxon>Micrococcales</taxon>
        <taxon>Microbacteriaceae</taxon>
        <taxon>Microbacterium</taxon>
    </lineage>
</organism>
<accession>A0A0B2A4K2</accession>
<sequence>MGLLTSLVTLPLAPVRGTTWLAERVLEEAERRYYDPGAIRRQLEEISAAREAGAISDEDARAAEKELVARLIESRRHPRREA</sequence>
<dbReference type="STRING" id="1348253.LK09_14350"/>
<dbReference type="RefSeq" id="WP_039400850.1">
    <property type="nucleotide sequence ID" value="NZ_JTDK01000014.1"/>
</dbReference>